<dbReference type="InterPro" id="IPR001753">
    <property type="entry name" value="Enoyl-CoA_hydra/iso"/>
</dbReference>
<dbReference type="Gene3D" id="3.90.226.10">
    <property type="entry name" value="2-enoyl-CoA Hydratase, Chain A, domain 1"/>
    <property type="match status" value="1"/>
</dbReference>
<evidence type="ECO:0008006" key="3">
    <source>
        <dbReference type="Google" id="ProtNLM"/>
    </source>
</evidence>
<dbReference type="GO" id="GO:0003824">
    <property type="term" value="F:catalytic activity"/>
    <property type="evidence" value="ECO:0007669"/>
    <property type="project" value="InterPro"/>
</dbReference>
<dbReference type="CDD" id="cd06558">
    <property type="entry name" value="crotonase-like"/>
    <property type="match status" value="1"/>
</dbReference>
<evidence type="ECO:0000256" key="1">
    <source>
        <dbReference type="ARBA" id="ARBA00005254"/>
    </source>
</evidence>
<dbReference type="PROSITE" id="PS00166">
    <property type="entry name" value="ENOYL_COA_HYDRATASE"/>
    <property type="match status" value="1"/>
</dbReference>
<dbReference type="AlphaFoldDB" id="A0A381QAB7"/>
<dbReference type="PANTHER" id="PTHR43802">
    <property type="entry name" value="ENOYL-COA HYDRATASE"/>
    <property type="match status" value="1"/>
</dbReference>
<dbReference type="InterPro" id="IPR018376">
    <property type="entry name" value="Enoyl-CoA_hyd/isom_CS"/>
</dbReference>
<dbReference type="SUPFAM" id="SSF52096">
    <property type="entry name" value="ClpP/crotonase"/>
    <property type="match status" value="1"/>
</dbReference>
<gene>
    <name evidence="2" type="ORF">METZ01_LOCUS28782</name>
</gene>
<sequence>MTEPVLYEERDGVAIIAINRPERLNTLTAEVIEGVADYIDKATQATDISAIVLRGEGENVSAGYDLREFLESSVLTEGEVWDPVADYQSMSANVRRFMTIWECPKPVIGEVSGWALGGATDLILCADLLFMATNAQIGYAPSRIYGTPTTMMWVHRIGLEHAKQFLLTGRPIDAKTAFRIGLVSHICEPDELSEAAETEARRFVNIPANQLALNKLLINQAFENMGLRTSQMLGTFFDGIARHTPEAQEWVSLINEGNFRDAVADRDRPWRDYGQSSEDGE</sequence>
<name>A0A381QAB7_9ZZZZ</name>
<reference evidence="2" key="1">
    <citation type="submission" date="2018-05" db="EMBL/GenBank/DDBJ databases">
        <authorList>
            <person name="Lanie J.A."/>
            <person name="Ng W.-L."/>
            <person name="Kazmierczak K.M."/>
            <person name="Andrzejewski T.M."/>
            <person name="Davidsen T.M."/>
            <person name="Wayne K.J."/>
            <person name="Tettelin H."/>
            <person name="Glass J.I."/>
            <person name="Rusch D."/>
            <person name="Podicherti R."/>
            <person name="Tsui H.-C.T."/>
            <person name="Winkler M.E."/>
        </authorList>
    </citation>
    <scope>NUCLEOTIDE SEQUENCE</scope>
</reference>
<dbReference type="PANTHER" id="PTHR43802:SF1">
    <property type="entry name" value="IP11341P-RELATED"/>
    <property type="match status" value="1"/>
</dbReference>
<accession>A0A381QAB7</accession>
<proteinExistence type="inferred from homology"/>
<protein>
    <recommendedName>
        <fullName evidence="3">Enoyl-CoA hydratase</fullName>
    </recommendedName>
</protein>
<dbReference type="EMBL" id="UINC01001261">
    <property type="protein sequence ID" value="SUZ75928.1"/>
    <property type="molecule type" value="Genomic_DNA"/>
</dbReference>
<organism evidence="2">
    <name type="scientific">marine metagenome</name>
    <dbReference type="NCBI Taxonomy" id="408172"/>
    <lineage>
        <taxon>unclassified sequences</taxon>
        <taxon>metagenomes</taxon>
        <taxon>ecological metagenomes</taxon>
    </lineage>
</organism>
<evidence type="ECO:0000313" key="2">
    <source>
        <dbReference type="EMBL" id="SUZ75928.1"/>
    </source>
</evidence>
<dbReference type="Pfam" id="PF00378">
    <property type="entry name" value="ECH_1"/>
    <property type="match status" value="1"/>
</dbReference>
<dbReference type="InterPro" id="IPR029045">
    <property type="entry name" value="ClpP/crotonase-like_dom_sf"/>
</dbReference>
<comment type="similarity">
    <text evidence="1">Belongs to the enoyl-CoA hydratase/isomerase family.</text>
</comment>
<dbReference type="NCBIfam" id="NF006128">
    <property type="entry name" value="PRK08272.1"/>
    <property type="match status" value="1"/>
</dbReference>